<dbReference type="KEGG" id="sbz:A464_765"/>
<evidence type="ECO:0000256" key="1">
    <source>
        <dbReference type="SAM" id="Phobius"/>
    </source>
</evidence>
<name>S5MMT2_SALBN</name>
<dbReference type="PATRIC" id="fig|1197719.3.peg.763"/>
<keyword evidence="1" id="KW-1133">Transmembrane helix</keyword>
<organism evidence="2 3">
    <name type="scientific">Salmonella bongori N268-08</name>
    <dbReference type="NCBI Taxonomy" id="1197719"/>
    <lineage>
        <taxon>Bacteria</taxon>
        <taxon>Pseudomonadati</taxon>
        <taxon>Pseudomonadota</taxon>
        <taxon>Gammaproteobacteria</taxon>
        <taxon>Enterobacterales</taxon>
        <taxon>Enterobacteriaceae</taxon>
        <taxon>Salmonella</taxon>
    </lineage>
</organism>
<gene>
    <name evidence="2" type="ORF">A464_765</name>
</gene>
<keyword evidence="1" id="KW-0472">Membrane</keyword>
<reference evidence="2 3" key="1">
    <citation type="submission" date="2013-07" db="EMBL/GenBank/DDBJ databases">
        <title>Genome sequence of Salmonella bongori N268-08 - a rare clinical isolate.</title>
        <authorList>
            <person name="Marti R."/>
            <person name="Hagens S."/>
            <person name="Loessner M.J."/>
            <person name="Klumpp J."/>
        </authorList>
    </citation>
    <scope>NUCLEOTIDE SEQUENCE [LARGE SCALE GENOMIC DNA]</scope>
    <source>
        <strain evidence="2 3">N268-08</strain>
    </source>
</reference>
<evidence type="ECO:0000313" key="3">
    <source>
        <dbReference type="Proteomes" id="UP000015042"/>
    </source>
</evidence>
<accession>S5MMT2</accession>
<feature type="transmembrane region" description="Helical" evidence="1">
    <location>
        <begin position="43"/>
        <end position="62"/>
    </location>
</feature>
<keyword evidence="1" id="KW-0812">Transmembrane</keyword>
<dbReference type="HOGENOM" id="CLU_2865171_0_0_6"/>
<proteinExistence type="predicted"/>
<sequence length="64" mass="7650">MDNCFQPVCPAAWQNQRRAFSWGDKKKLSRFLDDYRLARREKIAAYMLIVCLFFIATLKYLATR</sequence>
<dbReference type="AlphaFoldDB" id="S5MMT2"/>
<protein>
    <submittedName>
        <fullName evidence="2">Uncharacterized protein</fullName>
    </submittedName>
</protein>
<dbReference type="Proteomes" id="UP000015042">
    <property type="component" value="Chromosome"/>
</dbReference>
<evidence type="ECO:0000313" key="2">
    <source>
        <dbReference type="EMBL" id="AGR57951.1"/>
    </source>
</evidence>
<dbReference type="EMBL" id="CP006608">
    <property type="protein sequence ID" value="AGR57951.1"/>
    <property type="molecule type" value="Genomic_DNA"/>
</dbReference>